<keyword evidence="2" id="KW-0547">Nucleotide-binding</keyword>
<name>A0AA88DFV8_FICCA</name>
<evidence type="ECO:0000259" key="9">
    <source>
        <dbReference type="PROSITE" id="PS51192"/>
    </source>
</evidence>
<dbReference type="SUPFAM" id="SSF52540">
    <property type="entry name" value="P-loop containing nucleoside triphosphate hydrolases"/>
    <property type="match status" value="1"/>
</dbReference>
<feature type="region of interest" description="Disordered" evidence="7">
    <location>
        <begin position="293"/>
        <end position="388"/>
    </location>
</feature>
<feature type="compositionally biased region" description="Low complexity" evidence="7">
    <location>
        <begin position="100"/>
        <end position="112"/>
    </location>
</feature>
<evidence type="ECO:0000256" key="4">
    <source>
        <dbReference type="ARBA" id="ARBA00022806"/>
    </source>
</evidence>
<feature type="region of interest" description="Disordered" evidence="7">
    <location>
        <begin position="140"/>
        <end position="172"/>
    </location>
</feature>
<dbReference type="AlphaFoldDB" id="A0AA88DFV8"/>
<feature type="compositionally biased region" description="Polar residues" evidence="7">
    <location>
        <begin position="90"/>
        <end position="99"/>
    </location>
</feature>
<dbReference type="Proteomes" id="UP001187192">
    <property type="component" value="Unassembled WGS sequence"/>
</dbReference>
<feature type="compositionally biased region" description="Basic and acidic residues" evidence="7">
    <location>
        <begin position="999"/>
        <end position="1021"/>
    </location>
</feature>
<dbReference type="Pfam" id="PF00271">
    <property type="entry name" value="Helicase_C"/>
    <property type="match status" value="2"/>
</dbReference>
<evidence type="ECO:0000256" key="3">
    <source>
        <dbReference type="ARBA" id="ARBA00022801"/>
    </source>
</evidence>
<sequence>MAATEPSAASLGPRYAPDDPTLPKPWKGLIDGSMGVLYYWNPETNVTQYEKPAGLPPPQPPVPPSAVSTTPKLAPIAVAHSVPPDGALAQNGQQVTKAPQQQQGQQGSQHGHLMLQHQGPQLGQTMQQHGQVQQLGQIMQHPPQQMQQQMIQQVPQQSGQQGLQQPVQQLPQQAVHQMQQQLGQQAHLNQGSQQMALSQGQQLTHQQLQYMAYQQSMLPQGQQSTQQPTQHGAQVLPFVNQQEFKPVFPKREEDDLQNRNQMGFSPSQFQQAGGSTDQNLAVGTTSAQLLHTGAHSGQPQHFGGTMHSMQQPRSVGQLQPTGFDLAHHSHGSTSRFQNERDPSLIHGQQTNMVPGGFRMGHENSFHGRDGKNYAFNSNKEAPTPGPQQPKLAAIPVARIQQDTRFNGPFPSVAPGHASALNTGPGHAMHNMYNHGTGGPLFSNNAMIKPPYLGSTDVSGLSPAEAYRQQHEVTATGDNVPAPFVTFEATGFPPEILREVSAISAPEEEHMSYAALLLAHLHGSRPFVQITPDVTGISCLLALRHMSLLPSFVASVASIYSAGFSFPTPIQAQTWPIALQSRDIVAIAKTGSGKTLGYLIPAFILLRQRHNNPQNGPTVLVLAPTRELATQIQDEVIKFGRSFRVSCTCLYGGAPKGPQLKELDRGADIVVATPGRLNDILEMKKIDFGQVSLLVLDEADRMLDMGFEPQIRKIVNEIPPHRQTLMYTATWPKEYVEVVPQMEKQRRLEQILKAQERGSRVIIFCSTKRLCDQLARSIGRGFGAAAIHGDKSQGERDWVLNQFRSGKSPVLVATDVAARGLDIKGIRLAHIFVFLQTNLFKIMNYELIRLLGQWVVINYDFPTGIEDYVHRIGRTGRAGATGVSYTFFSEQDWKYAADLIKVLEGANQRVPPEVREIAMRGRPSFGKDRRFDFGGGGRGGLRDGGFGGRGGIRDGGFGGRGGPRDAPMNGYGGRGDFFGGRGNRGRGFGGPGAGHVGFGRNEHMPRDRYNNMDGRGRGRVPDLEAAPTESGLPPVSPGTQGNAIPKTEALEQTLVVENTETEKPNVGGEHREAAKED</sequence>
<dbReference type="InterPro" id="IPR001202">
    <property type="entry name" value="WW_dom"/>
</dbReference>
<dbReference type="InterPro" id="IPR014001">
    <property type="entry name" value="Helicase_ATP-bd"/>
</dbReference>
<dbReference type="InterPro" id="IPR000629">
    <property type="entry name" value="RNA-helicase_DEAD-box_CS"/>
</dbReference>
<dbReference type="GO" id="GO:0005524">
    <property type="term" value="F:ATP binding"/>
    <property type="evidence" value="ECO:0007669"/>
    <property type="project" value="UniProtKB-KW"/>
</dbReference>
<feature type="compositionally biased region" description="Pro residues" evidence="7">
    <location>
        <begin position="54"/>
        <end position="64"/>
    </location>
</feature>
<dbReference type="PROSITE" id="PS51192">
    <property type="entry name" value="HELICASE_ATP_BIND_1"/>
    <property type="match status" value="1"/>
</dbReference>
<feature type="region of interest" description="Disordered" evidence="7">
    <location>
        <begin position="83"/>
        <end position="112"/>
    </location>
</feature>
<dbReference type="EMBL" id="BTGU01000055">
    <property type="protein sequence ID" value="GMN55061.1"/>
    <property type="molecule type" value="Genomic_DNA"/>
</dbReference>
<dbReference type="CDD" id="cd00201">
    <property type="entry name" value="WW"/>
    <property type="match status" value="1"/>
</dbReference>
<dbReference type="InterPro" id="IPR001650">
    <property type="entry name" value="Helicase_C-like"/>
</dbReference>
<dbReference type="Pfam" id="PF00270">
    <property type="entry name" value="DEAD"/>
    <property type="match status" value="1"/>
</dbReference>
<organism evidence="11 12">
    <name type="scientific">Ficus carica</name>
    <name type="common">Common fig</name>
    <dbReference type="NCBI Taxonomy" id="3494"/>
    <lineage>
        <taxon>Eukaryota</taxon>
        <taxon>Viridiplantae</taxon>
        <taxon>Streptophyta</taxon>
        <taxon>Embryophyta</taxon>
        <taxon>Tracheophyta</taxon>
        <taxon>Spermatophyta</taxon>
        <taxon>Magnoliopsida</taxon>
        <taxon>eudicotyledons</taxon>
        <taxon>Gunneridae</taxon>
        <taxon>Pentapetalae</taxon>
        <taxon>rosids</taxon>
        <taxon>fabids</taxon>
        <taxon>Rosales</taxon>
        <taxon>Moraceae</taxon>
        <taxon>Ficeae</taxon>
        <taxon>Ficus</taxon>
    </lineage>
</organism>
<keyword evidence="3" id="KW-0378">Hydrolase</keyword>
<reference evidence="11" key="1">
    <citation type="submission" date="2023-07" db="EMBL/GenBank/DDBJ databases">
        <title>draft genome sequence of fig (Ficus carica).</title>
        <authorList>
            <person name="Takahashi T."/>
            <person name="Nishimura K."/>
        </authorList>
    </citation>
    <scope>NUCLEOTIDE SEQUENCE</scope>
</reference>
<protein>
    <recommendedName>
        <fullName evidence="1">RNA helicase</fullName>
        <ecNumber evidence="1">3.6.4.13</ecNumber>
    </recommendedName>
</protein>
<dbReference type="SMART" id="SM00456">
    <property type="entry name" value="WW"/>
    <property type="match status" value="1"/>
</dbReference>
<feature type="compositionally biased region" description="Basic and acidic residues" evidence="7">
    <location>
        <begin position="1059"/>
        <end position="1076"/>
    </location>
</feature>
<dbReference type="CDD" id="cd18787">
    <property type="entry name" value="SF2_C_DEAD"/>
    <property type="match status" value="1"/>
</dbReference>
<dbReference type="GO" id="GO:0003723">
    <property type="term" value="F:RNA binding"/>
    <property type="evidence" value="ECO:0007669"/>
    <property type="project" value="UniProtKB-KW"/>
</dbReference>
<dbReference type="PROSITE" id="PS00039">
    <property type="entry name" value="DEAD_ATP_HELICASE"/>
    <property type="match status" value="1"/>
</dbReference>
<dbReference type="GO" id="GO:0016787">
    <property type="term" value="F:hydrolase activity"/>
    <property type="evidence" value="ECO:0007669"/>
    <property type="project" value="UniProtKB-KW"/>
</dbReference>
<evidence type="ECO:0000256" key="6">
    <source>
        <dbReference type="ARBA" id="ARBA00022884"/>
    </source>
</evidence>
<comment type="caution">
    <text evidence="11">The sequence shown here is derived from an EMBL/GenBank/DDBJ whole genome shotgun (WGS) entry which is preliminary data.</text>
</comment>
<dbReference type="PANTHER" id="PTHR47958">
    <property type="entry name" value="ATP-DEPENDENT RNA HELICASE DBP3"/>
    <property type="match status" value="1"/>
</dbReference>
<feature type="compositionally biased region" description="Gly residues" evidence="7">
    <location>
        <begin position="932"/>
        <end position="960"/>
    </location>
</feature>
<feature type="domain" description="WW" evidence="8">
    <location>
        <begin position="20"/>
        <end position="54"/>
    </location>
</feature>
<feature type="region of interest" description="Disordered" evidence="7">
    <location>
        <begin position="1055"/>
        <end position="1076"/>
    </location>
</feature>
<feature type="domain" description="Helicase ATP-binding" evidence="9">
    <location>
        <begin position="574"/>
        <end position="748"/>
    </location>
</feature>
<dbReference type="PROSITE" id="PS51194">
    <property type="entry name" value="HELICASE_CTER"/>
    <property type="match status" value="1"/>
</dbReference>
<feature type="compositionally biased region" description="Polar residues" evidence="7">
    <location>
        <begin position="307"/>
        <end position="320"/>
    </location>
</feature>
<dbReference type="InterPro" id="IPR036020">
    <property type="entry name" value="WW_dom_sf"/>
</dbReference>
<evidence type="ECO:0000313" key="11">
    <source>
        <dbReference type="EMBL" id="GMN55061.1"/>
    </source>
</evidence>
<feature type="domain" description="Helicase C-terminal" evidence="10">
    <location>
        <begin position="746"/>
        <end position="917"/>
    </location>
</feature>
<feature type="region of interest" description="Disordered" evidence="7">
    <location>
        <begin position="258"/>
        <end position="279"/>
    </location>
</feature>
<proteinExistence type="predicted"/>
<evidence type="ECO:0000256" key="5">
    <source>
        <dbReference type="ARBA" id="ARBA00022840"/>
    </source>
</evidence>
<feature type="compositionally biased region" description="Basic and acidic residues" evidence="7">
    <location>
        <begin position="359"/>
        <end position="371"/>
    </location>
</feature>
<dbReference type="Pfam" id="PF00397">
    <property type="entry name" value="WW"/>
    <property type="match status" value="1"/>
</dbReference>
<dbReference type="SUPFAM" id="SSF51045">
    <property type="entry name" value="WW domain"/>
    <property type="match status" value="1"/>
</dbReference>
<keyword evidence="5" id="KW-0067">ATP-binding</keyword>
<keyword evidence="6" id="KW-0694">RNA-binding</keyword>
<accession>A0AA88DFV8</accession>
<dbReference type="PROSITE" id="PS50020">
    <property type="entry name" value="WW_DOMAIN_2"/>
    <property type="match status" value="1"/>
</dbReference>
<feature type="region of interest" description="Disordered" evidence="7">
    <location>
        <begin position="1"/>
        <end position="27"/>
    </location>
</feature>
<evidence type="ECO:0000259" key="8">
    <source>
        <dbReference type="PROSITE" id="PS50020"/>
    </source>
</evidence>
<evidence type="ECO:0000256" key="2">
    <source>
        <dbReference type="ARBA" id="ARBA00022741"/>
    </source>
</evidence>
<dbReference type="PROSITE" id="PS01159">
    <property type="entry name" value="WW_DOMAIN_1"/>
    <property type="match status" value="1"/>
</dbReference>
<evidence type="ECO:0000259" key="10">
    <source>
        <dbReference type="PROSITE" id="PS51194"/>
    </source>
</evidence>
<feature type="region of interest" description="Disordered" evidence="7">
    <location>
        <begin position="995"/>
        <end position="1042"/>
    </location>
</feature>
<feature type="region of interest" description="Disordered" evidence="7">
    <location>
        <begin position="927"/>
        <end position="977"/>
    </location>
</feature>
<dbReference type="InterPro" id="IPR011545">
    <property type="entry name" value="DEAD/DEAH_box_helicase_dom"/>
</dbReference>
<dbReference type="Gene3D" id="3.40.50.300">
    <property type="entry name" value="P-loop containing nucleotide triphosphate hydrolases"/>
    <property type="match status" value="3"/>
</dbReference>
<evidence type="ECO:0000256" key="1">
    <source>
        <dbReference type="ARBA" id="ARBA00012552"/>
    </source>
</evidence>
<gene>
    <name evidence="11" type="ORF">TIFTF001_024178</name>
</gene>
<dbReference type="SMART" id="SM00487">
    <property type="entry name" value="DEXDc"/>
    <property type="match status" value="1"/>
</dbReference>
<feature type="region of interest" description="Disordered" evidence="7">
    <location>
        <begin position="48"/>
        <end position="69"/>
    </location>
</feature>
<keyword evidence="12" id="KW-1185">Reference proteome</keyword>
<dbReference type="SMART" id="SM00490">
    <property type="entry name" value="HELICc"/>
    <property type="match status" value="1"/>
</dbReference>
<keyword evidence="4" id="KW-0347">Helicase</keyword>
<dbReference type="InterPro" id="IPR027417">
    <property type="entry name" value="P-loop_NTPase"/>
</dbReference>
<dbReference type="GO" id="GO:0003724">
    <property type="term" value="F:RNA helicase activity"/>
    <property type="evidence" value="ECO:0007669"/>
    <property type="project" value="UniProtKB-EC"/>
</dbReference>
<dbReference type="EC" id="3.6.4.13" evidence="1"/>
<evidence type="ECO:0000256" key="7">
    <source>
        <dbReference type="SAM" id="MobiDB-lite"/>
    </source>
</evidence>
<evidence type="ECO:0000313" key="12">
    <source>
        <dbReference type="Proteomes" id="UP001187192"/>
    </source>
</evidence>